<dbReference type="PRINTS" id="PR00131">
    <property type="entry name" value="GLHYDRLASE1"/>
</dbReference>
<dbReference type="RefSeq" id="WP_209687403.1">
    <property type="nucleotide sequence ID" value="NZ_JAGGLU010000012.1"/>
</dbReference>
<sequence length="505" mass="58250">MTKKNTTIPDNFLWGGDISAAQIEGAWDEDGKSPVEVDYYLGGDVNTPRYAYIVNDEGDEKKVLQWSGQIPKGYKYTLKVGKIYPNHFGTDFYHHYKEDIKLLYEMGFKALNLTLSWARILPQGIAGGVNKKGVEFYRNVLLELKKYNIEPICILYKYDMPAFYVTDFGGWSNKKLIDEYYEFCRICMTEYKDLAKHWVTFNEINILTLVNDGNANTTIKDTQRVYEETHNQLVASARVVSLGHKVNPEFKVGCMVAGTAAYPLTPKPEDVLATQKFMEKNFYYFSDVIVRGEYPYYSKNIWNSLGIDLKVSDEDIKYLKDGKADFLGFSYYMSSCVSNDQSGNSNGNLVSGEKNPYLKESEWGWQIDPMGLRWFLNELAQRYDNLPLMILENGLGARDTLTEDKHVHDQYRIDYMREHIKAVEASLNDGVNIMGYTMWSCIDLVSMGTGQLSKRYGFIYIEVNEDGSGSFNRYKKDSFYWFRNVLKSNGQNLEYVVPDYNKLVH</sequence>
<comment type="caution">
    <text evidence="3">The sequence shown here is derived from an EMBL/GenBank/DDBJ whole genome shotgun (WGS) entry which is preliminary data.</text>
</comment>
<evidence type="ECO:0000313" key="3">
    <source>
        <dbReference type="EMBL" id="MBP2058675.1"/>
    </source>
</evidence>
<dbReference type="PANTHER" id="PTHR10353:SF122">
    <property type="entry name" value="6-PHOSPHO-BETA-GLUCOSIDASE ASCB-RELATED"/>
    <property type="match status" value="1"/>
</dbReference>
<dbReference type="InterPro" id="IPR017853">
    <property type="entry name" value="GH"/>
</dbReference>
<dbReference type="SUPFAM" id="SSF51445">
    <property type="entry name" value="(Trans)glycosidases"/>
    <property type="match status" value="1"/>
</dbReference>
<keyword evidence="4" id="KW-1185">Reference proteome</keyword>
<dbReference type="Pfam" id="PF00232">
    <property type="entry name" value="Glyco_hydro_1"/>
    <property type="match status" value="2"/>
</dbReference>
<dbReference type="PANTHER" id="PTHR10353">
    <property type="entry name" value="GLYCOSYL HYDROLASE"/>
    <property type="match status" value="1"/>
</dbReference>
<reference evidence="3 4" key="1">
    <citation type="submission" date="2021-03" db="EMBL/GenBank/DDBJ databases">
        <title>Genomic Encyclopedia of Type Strains, Phase IV (KMG-IV): sequencing the most valuable type-strain genomes for metagenomic binning, comparative biology and taxonomic classification.</title>
        <authorList>
            <person name="Goeker M."/>
        </authorList>
    </citation>
    <scope>NUCLEOTIDE SEQUENCE [LARGE SCALE GENOMIC DNA]</scope>
    <source>
        <strain evidence="3 4">DSM 101872</strain>
    </source>
</reference>
<evidence type="ECO:0000256" key="1">
    <source>
        <dbReference type="ARBA" id="ARBA00023295"/>
    </source>
</evidence>
<keyword evidence="1 3" id="KW-0326">Glycosidase</keyword>
<evidence type="ECO:0000256" key="2">
    <source>
        <dbReference type="RuleBase" id="RU003690"/>
    </source>
</evidence>
<proteinExistence type="inferred from homology"/>
<comment type="similarity">
    <text evidence="2">Belongs to the glycosyl hydrolase 1 family.</text>
</comment>
<dbReference type="Gene3D" id="3.20.20.80">
    <property type="entry name" value="Glycosidases"/>
    <property type="match status" value="1"/>
</dbReference>
<evidence type="ECO:0000313" key="4">
    <source>
        <dbReference type="Proteomes" id="UP001519292"/>
    </source>
</evidence>
<dbReference type="EMBL" id="JAGGLU010000012">
    <property type="protein sequence ID" value="MBP2058675.1"/>
    <property type="molecule type" value="Genomic_DNA"/>
</dbReference>
<gene>
    <name evidence="3" type="ORF">J2Z60_001863</name>
</gene>
<dbReference type="InterPro" id="IPR001360">
    <property type="entry name" value="Glyco_hydro_1"/>
</dbReference>
<dbReference type="Proteomes" id="UP001519292">
    <property type="component" value="Unassembled WGS sequence"/>
</dbReference>
<protein>
    <submittedName>
        <fullName evidence="3">6-phospho-beta-glucosidase</fullName>
        <ecNumber evidence="3">3.2.1.86</ecNumber>
    </submittedName>
</protein>
<dbReference type="GO" id="GO:0008706">
    <property type="term" value="F:6-phospho-beta-glucosidase activity"/>
    <property type="evidence" value="ECO:0007669"/>
    <property type="project" value="UniProtKB-EC"/>
</dbReference>
<keyword evidence="3" id="KW-0378">Hydrolase</keyword>
<organism evidence="3 4">
    <name type="scientific">Lactobacillus colini</name>
    <dbReference type="NCBI Taxonomy" id="1819254"/>
    <lineage>
        <taxon>Bacteria</taxon>
        <taxon>Bacillati</taxon>
        <taxon>Bacillota</taxon>
        <taxon>Bacilli</taxon>
        <taxon>Lactobacillales</taxon>
        <taxon>Lactobacillaceae</taxon>
        <taxon>Lactobacillus</taxon>
    </lineage>
</organism>
<accession>A0ABS4MG53</accession>
<name>A0ABS4MG53_9LACO</name>
<dbReference type="EC" id="3.2.1.86" evidence="3"/>